<organism evidence="2 3">
    <name type="scientific">Enemella evansiae</name>
    <dbReference type="NCBI Taxonomy" id="2016499"/>
    <lineage>
        <taxon>Bacteria</taxon>
        <taxon>Bacillati</taxon>
        <taxon>Actinomycetota</taxon>
        <taxon>Actinomycetes</taxon>
        <taxon>Propionibacteriales</taxon>
        <taxon>Propionibacteriaceae</taxon>
        <taxon>Enemella</taxon>
    </lineage>
</organism>
<proteinExistence type="predicted"/>
<accession>A0A255G0N3</accession>
<dbReference type="InterPro" id="IPR008492">
    <property type="entry name" value="Rv2714-like"/>
</dbReference>
<dbReference type="AlphaFoldDB" id="A0A255G0N3"/>
<gene>
    <name evidence="2" type="ORF">CGZ94_17580</name>
</gene>
<accession>A0A4R6LXG3</accession>
<evidence type="ECO:0000313" key="3">
    <source>
        <dbReference type="Proteomes" id="UP000215896"/>
    </source>
</evidence>
<dbReference type="Pfam" id="PF09754">
    <property type="entry name" value="PAC2"/>
    <property type="match status" value="1"/>
</dbReference>
<dbReference type="SUPFAM" id="SSF159659">
    <property type="entry name" value="Cgl1923-like"/>
    <property type="match status" value="1"/>
</dbReference>
<feature type="region of interest" description="Disordered" evidence="1">
    <location>
        <begin position="264"/>
        <end position="300"/>
    </location>
</feature>
<dbReference type="InterPro" id="IPR038389">
    <property type="entry name" value="PSMG2_sf"/>
</dbReference>
<dbReference type="OrthoDB" id="3733464at2"/>
<dbReference type="InterPro" id="IPR019151">
    <property type="entry name" value="Proteasome_assmbl_chaperone_2"/>
</dbReference>
<protein>
    <submittedName>
        <fullName evidence="2">PAC2 family protein</fullName>
    </submittedName>
</protein>
<feature type="compositionally biased region" description="Basic and acidic residues" evidence="1">
    <location>
        <begin position="265"/>
        <end position="277"/>
    </location>
</feature>
<dbReference type="Proteomes" id="UP000215896">
    <property type="component" value="Unassembled WGS sequence"/>
</dbReference>
<comment type="caution">
    <text evidence="2">The sequence shown here is derived from an EMBL/GenBank/DDBJ whole genome shotgun (WGS) entry which is preliminary data.</text>
</comment>
<evidence type="ECO:0000256" key="1">
    <source>
        <dbReference type="SAM" id="MobiDB-lite"/>
    </source>
</evidence>
<dbReference type="PIRSF" id="PIRSF028754">
    <property type="entry name" value="UCP028754"/>
    <property type="match status" value="1"/>
</dbReference>
<keyword evidence="3" id="KW-1185">Reference proteome</keyword>
<reference evidence="2 3" key="1">
    <citation type="submission" date="2017-07" db="EMBL/GenBank/DDBJ databases">
        <title>Draft whole genome sequences of clinical Proprionibacteriaceae strains.</title>
        <authorList>
            <person name="Bernier A.-M."/>
            <person name="Bernard K."/>
            <person name="Domingo M.-C."/>
        </authorList>
    </citation>
    <scope>NUCLEOTIDE SEQUENCE [LARGE SCALE GENOMIC DNA]</scope>
    <source>
        <strain evidence="2 3">NML 030167</strain>
    </source>
</reference>
<evidence type="ECO:0000313" key="2">
    <source>
        <dbReference type="EMBL" id="OYO09490.1"/>
    </source>
</evidence>
<dbReference type="RefSeq" id="WP_094399870.1">
    <property type="nucleotide sequence ID" value="NZ_NMVL01000004.1"/>
</dbReference>
<dbReference type="Gene3D" id="1.10.287.100">
    <property type="match status" value="1"/>
</dbReference>
<dbReference type="Gene3D" id="3.40.50.10900">
    <property type="entry name" value="PAC-like subunit"/>
    <property type="match status" value="1"/>
</dbReference>
<feature type="compositionally biased region" description="Basic and acidic residues" evidence="1">
    <location>
        <begin position="284"/>
        <end position="300"/>
    </location>
</feature>
<name>A0A255G0N3_9ACTN</name>
<sequence length="300" mass="33448">MLDPRLLYQFDPALWESMRGTRPVLLHLLDGYIDAGQVGRTLVEQLMATCESEVLVEFDVDQLHDYRSRRPLMVFDTNRWTSAETFQLALYKMTAPNGKVFVLLAGPEPDTQWMRALAAVTGLAQRLDVRLAVTAHGIPMGVPHTRPSLITAYASSERLIDEDNPVWVGRVELPGSFGAMLQLRLGELGTDALGLAVNVPHYLAQAPFPQATIAALERINAATGLDLPLDGLAERRATNLAEINTEMQASDEVQEVVGQLEQQYDEARQRTDRRVPSADEIGAELERFLAERDRKDKDDE</sequence>
<dbReference type="EMBL" id="NMVO01000017">
    <property type="protein sequence ID" value="OYO09490.1"/>
    <property type="molecule type" value="Genomic_DNA"/>
</dbReference>